<protein>
    <submittedName>
        <fullName evidence="1">Uncharacterized protein</fullName>
    </submittedName>
</protein>
<gene>
    <name evidence="1" type="ORF">V6N12_050361</name>
</gene>
<reference evidence="1 2" key="1">
    <citation type="journal article" date="2024" name="G3 (Bethesda)">
        <title>Genome assembly of Hibiscus sabdariffa L. provides insights into metabolisms of medicinal natural products.</title>
        <authorList>
            <person name="Kim T."/>
        </authorList>
    </citation>
    <scope>NUCLEOTIDE SEQUENCE [LARGE SCALE GENOMIC DNA]</scope>
    <source>
        <strain evidence="1">TK-2024</strain>
        <tissue evidence="1">Old leaves</tissue>
    </source>
</reference>
<comment type="caution">
    <text evidence="1">The sequence shown here is derived from an EMBL/GenBank/DDBJ whole genome shotgun (WGS) entry which is preliminary data.</text>
</comment>
<accession>A0ABR2GC60</accession>
<name>A0ABR2GC60_9ROSI</name>
<organism evidence="1 2">
    <name type="scientific">Hibiscus sabdariffa</name>
    <name type="common">roselle</name>
    <dbReference type="NCBI Taxonomy" id="183260"/>
    <lineage>
        <taxon>Eukaryota</taxon>
        <taxon>Viridiplantae</taxon>
        <taxon>Streptophyta</taxon>
        <taxon>Embryophyta</taxon>
        <taxon>Tracheophyta</taxon>
        <taxon>Spermatophyta</taxon>
        <taxon>Magnoliopsida</taxon>
        <taxon>eudicotyledons</taxon>
        <taxon>Gunneridae</taxon>
        <taxon>Pentapetalae</taxon>
        <taxon>rosids</taxon>
        <taxon>malvids</taxon>
        <taxon>Malvales</taxon>
        <taxon>Malvaceae</taxon>
        <taxon>Malvoideae</taxon>
        <taxon>Hibiscus</taxon>
    </lineage>
</organism>
<sequence length="157" mass="17890">MPSFGIRLLMLGKGFMLPCRSSNLDSFGTLVWPVVSRSLRTSWAAHKLFTFRVSIRTGVHRCGKSSPNLMFYLRSRSLHRGSVWRVSPPVARSAPWGLTLGYVPFAIILLRPHCMLFETLAMLARRFLWLISLPHLLAALCRAHSPGWKMRPLNYLV</sequence>
<dbReference type="EMBL" id="JBBPBM010000001">
    <property type="protein sequence ID" value="KAK8600508.1"/>
    <property type="molecule type" value="Genomic_DNA"/>
</dbReference>
<evidence type="ECO:0000313" key="2">
    <source>
        <dbReference type="Proteomes" id="UP001472677"/>
    </source>
</evidence>
<evidence type="ECO:0000313" key="1">
    <source>
        <dbReference type="EMBL" id="KAK8600508.1"/>
    </source>
</evidence>
<dbReference type="Proteomes" id="UP001472677">
    <property type="component" value="Unassembled WGS sequence"/>
</dbReference>
<keyword evidence="2" id="KW-1185">Reference proteome</keyword>
<proteinExistence type="predicted"/>